<protein>
    <submittedName>
        <fullName evidence="1">Uncharacterized protein</fullName>
    </submittedName>
</protein>
<evidence type="ECO:0000313" key="2">
    <source>
        <dbReference type="Proteomes" id="UP000501690"/>
    </source>
</evidence>
<evidence type="ECO:0000313" key="1">
    <source>
        <dbReference type="EMBL" id="QCE14607.1"/>
    </source>
</evidence>
<sequence length="126" mass="13906">MATKPVENLSVLRLAIRVVPPSDTCGNNSIRGAWRLVARVPRQAVWKPFVPGDSYGAPGDFLIKQTLCFACFGCAWSTRLWAISQSSSYLLVFGDDRVRGTREQSMLQVDLVRHRAGAGRGGRRLS</sequence>
<reference evidence="1 2" key="1">
    <citation type="submission" date="2019-04" db="EMBL/GenBank/DDBJ databases">
        <title>An improved genome assembly and genetic linkage map for asparagus bean, Vigna unguiculata ssp. sesquipedialis.</title>
        <authorList>
            <person name="Xia Q."/>
            <person name="Zhang R."/>
            <person name="Dong Y."/>
        </authorList>
    </citation>
    <scope>NUCLEOTIDE SEQUENCE [LARGE SCALE GENOMIC DNA]</scope>
    <source>
        <tissue evidence="1">Leaf</tissue>
    </source>
</reference>
<dbReference type="EMBL" id="CP039355">
    <property type="protein sequence ID" value="QCE14607.1"/>
    <property type="molecule type" value="Genomic_DNA"/>
</dbReference>
<dbReference type="AlphaFoldDB" id="A0A4D6NS55"/>
<organism evidence="1 2">
    <name type="scientific">Vigna unguiculata</name>
    <name type="common">Cowpea</name>
    <dbReference type="NCBI Taxonomy" id="3917"/>
    <lineage>
        <taxon>Eukaryota</taxon>
        <taxon>Viridiplantae</taxon>
        <taxon>Streptophyta</taxon>
        <taxon>Embryophyta</taxon>
        <taxon>Tracheophyta</taxon>
        <taxon>Spermatophyta</taxon>
        <taxon>Magnoliopsida</taxon>
        <taxon>eudicotyledons</taxon>
        <taxon>Gunneridae</taxon>
        <taxon>Pentapetalae</taxon>
        <taxon>rosids</taxon>
        <taxon>fabids</taxon>
        <taxon>Fabales</taxon>
        <taxon>Fabaceae</taxon>
        <taxon>Papilionoideae</taxon>
        <taxon>50 kb inversion clade</taxon>
        <taxon>NPAAA clade</taxon>
        <taxon>indigoferoid/millettioid clade</taxon>
        <taxon>Phaseoleae</taxon>
        <taxon>Vigna</taxon>
    </lineage>
</organism>
<keyword evidence="2" id="KW-1185">Reference proteome</keyword>
<gene>
    <name evidence="1" type="ORF">DEO72_LG11g1610</name>
</gene>
<proteinExistence type="predicted"/>
<dbReference type="Proteomes" id="UP000501690">
    <property type="component" value="Linkage Group LG11"/>
</dbReference>
<name>A0A4D6NS55_VIGUN</name>
<accession>A0A4D6NS55</accession>